<keyword evidence="3" id="KW-1185">Reference proteome</keyword>
<sequence length="83" mass="8856">GVLSICEGNQYKSLCVHLLSLLSDMSASAVPEPTASAIEKNDQAEEAEVSKPATKKRKPKVHVEGTRKSSRHQALPVNSGDTV</sequence>
<dbReference type="AlphaFoldDB" id="A0A392S3B5"/>
<proteinExistence type="predicted"/>
<comment type="caution">
    <text evidence="2">The sequence shown here is derived from an EMBL/GenBank/DDBJ whole genome shotgun (WGS) entry which is preliminary data.</text>
</comment>
<name>A0A392S3B5_9FABA</name>
<protein>
    <submittedName>
        <fullName evidence="2">Uncharacterized protein</fullName>
    </submittedName>
</protein>
<evidence type="ECO:0000256" key="1">
    <source>
        <dbReference type="SAM" id="MobiDB-lite"/>
    </source>
</evidence>
<dbReference type="EMBL" id="LXQA010316816">
    <property type="protein sequence ID" value="MCI43403.1"/>
    <property type="molecule type" value="Genomic_DNA"/>
</dbReference>
<reference evidence="2 3" key="1">
    <citation type="journal article" date="2018" name="Front. Plant Sci.">
        <title>Red Clover (Trifolium pratense) and Zigzag Clover (T. medium) - A Picture of Genomic Similarities and Differences.</title>
        <authorList>
            <person name="Dluhosova J."/>
            <person name="Istvanek J."/>
            <person name="Nedelnik J."/>
            <person name="Repkova J."/>
        </authorList>
    </citation>
    <scope>NUCLEOTIDE SEQUENCE [LARGE SCALE GENOMIC DNA]</scope>
    <source>
        <strain evidence="3">cv. 10/8</strain>
        <tissue evidence="2">Leaf</tissue>
    </source>
</reference>
<feature type="non-terminal residue" evidence="2">
    <location>
        <position position="1"/>
    </location>
</feature>
<evidence type="ECO:0000313" key="2">
    <source>
        <dbReference type="EMBL" id="MCI43403.1"/>
    </source>
</evidence>
<accession>A0A392S3B5</accession>
<organism evidence="2 3">
    <name type="scientific">Trifolium medium</name>
    <dbReference type="NCBI Taxonomy" id="97028"/>
    <lineage>
        <taxon>Eukaryota</taxon>
        <taxon>Viridiplantae</taxon>
        <taxon>Streptophyta</taxon>
        <taxon>Embryophyta</taxon>
        <taxon>Tracheophyta</taxon>
        <taxon>Spermatophyta</taxon>
        <taxon>Magnoliopsida</taxon>
        <taxon>eudicotyledons</taxon>
        <taxon>Gunneridae</taxon>
        <taxon>Pentapetalae</taxon>
        <taxon>rosids</taxon>
        <taxon>fabids</taxon>
        <taxon>Fabales</taxon>
        <taxon>Fabaceae</taxon>
        <taxon>Papilionoideae</taxon>
        <taxon>50 kb inversion clade</taxon>
        <taxon>NPAAA clade</taxon>
        <taxon>Hologalegina</taxon>
        <taxon>IRL clade</taxon>
        <taxon>Trifolieae</taxon>
        <taxon>Trifolium</taxon>
    </lineage>
</organism>
<feature type="region of interest" description="Disordered" evidence="1">
    <location>
        <begin position="30"/>
        <end position="83"/>
    </location>
</feature>
<evidence type="ECO:0000313" key="3">
    <source>
        <dbReference type="Proteomes" id="UP000265520"/>
    </source>
</evidence>
<dbReference type="Proteomes" id="UP000265520">
    <property type="component" value="Unassembled WGS sequence"/>
</dbReference>